<keyword evidence="2" id="KW-0802">TPR repeat</keyword>
<evidence type="ECO:0000256" key="1">
    <source>
        <dbReference type="ARBA" id="ARBA00022737"/>
    </source>
</evidence>
<accession>A0A4Y7Q976</accession>
<dbReference type="Gene3D" id="1.25.40.10">
    <property type="entry name" value="Tetratricopeptide repeat domain"/>
    <property type="match status" value="1"/>
</dbReference>
<evidence type="ECO:0000256" key="3">
    <source>
        <dbReference type="SAM" id="MobiDB-lite"/>
    </source>
</evidence>
<dbReference type="VEuPathDB" id="FungiDB:BD410DRAFT_820547"/>
<evidence type="ECO:0000313" key="5">
    <source>
        <dbReference type="Proteomes" id="UP000294933"/>
    </source>
</evidence>
<keyword evidence="5" id="KW-1185">Reference proteome</keyword>
<evidence type="ECO:0000313" key="4">
    <source>
        <dbReference type="EMBL" id="TDL24015.1"/>
    </source>
</evidence>
<protein>
    <recommendedName>
        <fullName evidence="6">TPR-like protein</fullName>
    </recommendedName>
</protein>
<dbReference type="STRING" id="50990.A0A4Y7Q976"/>
<dbReference type="PANTHER" id="PTHR22904">
    <property type="entry name" value="TPR REPEAT CONTAINING PROTEIN"/>
    <property type="match status" value="1"/>
</dbReference>
<dbReference type="GO" id="GO:0051879">
    <property type="term" value="F:Hsp90 protein binding"/>
    <property type="evidence" value="ECO:0007669"/>
    <property type="project" value="TreeGrafter"/>
</dbReference>
<reference evidence="4 5" key="1">
    <citation type="submission" date="2018-06" db="EMBL/GenBank/DDBJ databases">
        <title>A transcriptomic atlas of mushroom development highlights an independent origin of complex multicellularity.</title>
        <authorList>
            <consortium name="DOE Joint Genome Institute"/>
            <person name="Krizsan K."/>
            <person name="Almasi E."/>
            <person name="Merenyi Z."/>
            <person name="Sahu N."/>
            <person name="Viragh M."/>
            <person name="Koszo T."/>
            <person name="Mondo S."/>
            <person name="Kiss B."/>
            <person name="Balint B."/>
            <person name="Kues U."/>
            <person name="Barry K."/>
            <person name="Hegedus J.C."/>
            <person name="Henrissat B."/>
            <person name="Johnson J."/>
            <person name="Lipzen A."/>
            <person name="Ohm R."/>
            <person name="Nagy I."/>
            <person name="Pangilinan J."/>
            <person name="Yan J."/>
            <person name="Xiong Y."/>
            <person name="Grigoriev I.V."/>
            <person name="Hibbett D.S."/>
            <person name="Nagy L.G."/>
        </authorList>
    </citation>
    <scope>NUCLEOTIDE SEQUENCE [LARGE SCALE GENOMIC DNA]</scope>
    <source>
        <strain evidence="4 5">SZMC22713</strain>
    </source>
</reference>
<evidence type="ECO:0008006" key="6">
    <source>
        <dbReference type="Google" id="ProtNLM"/>
    </source>
</evidence>
<gene>
    <name evidence="4" type="ORF">BD410DRAFT_820547</name>
</gene>
<feature type="region of interest" description="Disordered" evidence="3">
    <location>
        <begin position="1"/>
        <end position="37"/>
    </location>
</feature>
<dbReference type="SUPFAM" id="SSF48452">
    <property type="entry name" value="TPR-like"/>
    <property type="match status" value="1"/>
</dbReference>
<evidence type="ECO:0000256" key="2">
    <source>
        <dbReference type="ARBA" id="ARBA00022803"/>
    </source>
</evidence>
<sequence>MSHSHTHAPGESHSHSHSPAPQQQQQQQQQMVMPPPDPALQAAIEQDFKPVDLKLGPPNDSTALCAKHGLEVCAECGVDFAALNNLAKLFVANPTLACPPPPQVVQPQRSQAVTKTKEDGNTLFKAQKHVQAISMYTMAANVASQRLPWEPNQLMREELSTVLSNRSAAYLAAGDAVGALVDADAVISLKKPWSKGHFRKAKALVELGRLREAKDAIQLGLQFEPMNAEMNGFLGEIEAGMKKETRIKAQ</sequence>
<dbReference type="OrthoDB" id="433738at2759"/>
<name>A0A4Y7Q976_9AGAM</name>
<proteinExistence type="predicted"/>
<organism evidence="4 5">
    <name type="scientific">Rickenella mellea</name>
    <dbReference type="NCBI Taxonomy" id="50990"/>
    <lineage>
        <taxon>Eukaryota</taxon>
        <taxon>Fungi</taxon>
        <taxon>Dikarya</taxon>
        <taxon>Basidiomycota</taxon>
        <taxon>Agaricomycotina</taxon>
        <taxon>Agaricomycetes</taxon>
        <taxon>Hymenochaetales</taxon>
        <taxon>Rickenellaceae</taxon>
        <taxon>Rickenella</taxon>
    </lineage>
</organism>
<dbReference type="Proteomes" id="UP000294933">
    <property type="component" value="Unassembled WGS sequence"/>
</dbReference>
<dbReference type="PANTHER" id="PTHR22904:SF523">
    <property type="entry name" value="STRESS-INDUCED-PHOSPHOPROTEIN 1"/>
    <property type="match status" value="1"/>
</dbReference>
<keyword evidence="1" id="KW-0677">Repeat</keyword>
<dbReference type="AlphaFoldDB" id="A0A4Y7Q976"/>
<dbReference type="InterPro" id="IPR011990">
    <property type="entry name" value="TPR-like_helical_dom_sf"/>
</dbReference>
<dbReference type="EMBL" id="ML170168">
    <property type="protein sequence ID" value="TDL24015.1"/>
    <property type="molecule type" value="Genomic_DNA"/>
</dbReference>